<evidence type="ECO:0000313" key="1">
    <source>
        <dbReference type="EMBL" id="KAH7921115.1"/>
    </source>
</evidence>
<sequence length="274" mass="30697">MAFNSTRNLIIALADAIEAHKHAYNSGDAGILRRDVRVGNVILRYNGTEGLLIDRDLCKPLDAVSRRRRDRAGTWQFMAAALLQNPQKPHELQDDLESFLHVLTWSAVRCCPSNLSALERGTYLRLIFDETIDTDDGTTGGLHKGNHLGHGRYLPARRGEGFQFSVSSPLLDLLKAFSGGFVARYQNPPTDEARKQFTELKAHAEAASPIMWKYLPTHPVQVYDREREALNTSDWTLSTLRSYAEGQHGAWPTDDAASRGQQHGRQGPEDQRHA</sequence>
<name>A0ACB8B616_9AGAM</name>
<accession>A0ACB8B616</accession>
<organism evidence="1 2">
    <name type="scientific">Leucogyrophana mollusca</name>
    <dbReference type="NCBI Taxonomy" id="85980"/>
    <lineage>
        <taxon>Eukaryota</taxon>
        <taxon>Fungi</taxon>
        <taxon>Dikarya</taxon>
        <taxon>Basidiomycota</taxon>
        <taxon>Agaricomycotina</taxon>
        <taxon>Agaricomycetes</taxon>
        <taxon>Agaricomycetidae</taxon>
        <taxon>Boletales</taxon>
        <taxon>Boletales incertae sedis</taxon>
        <taxon>Leucogyrophana</taxon>
    </lineage>
</organism>
<proteinExistence type="predicted"/>
<dbReference type="Proteomes" id="UP000790709">
    <property type="component" value="Unassembled WGS sequence"/>
</dbReference>
<evidence type="ECO:0000313" key="2">
    <source>
        <dbReference type="Proteomes" id="UP000790709"/>
    </source>
</evidence>
<reference evidence="1" key="1">
    <citation type="journal article" date="2021" name="New Phytol.">
        <title>Evolutionary innovations through gain and loss of genes in the ectomycorrhizal Boletales.</title>
        <authorList>
            <person name="Wu G."/>
            <person name="Miyauchi S."/>
            <person name="Morin E."/>
            <person name="Kuo A."/>
            <person name="Drula E."/>
            <person name="Varga T."/>
            <person name="Kohler A."/>
            <person name="Feng B."/>
            <person name="Cao Y."/>
            <person name="Lipzen A."/>
            <person name="Daum C."/>
            <person name="Hundley H."/>
            <person name="Pangilinan J."/>
            <person name="Johnson J."/>
            <person name="Barry K."/>
            <person name="LaButti K."/>
            <person name="Ng V."/>
            <person name="Ahrendt S."/>
            <person name="Min B."/>
            <person name="Choi I.G."/>
            <person name="Park H."/>
            <person name="Plett J.M."/>
            <person name="Magnuson J."/>
            <person name="Spatafora J.W."/>
            <person name="Nagy L.G."/>
            <person name="Henrissat B."/>
            <person name="Grigoriev I.V."/>
            <person name="Yang Z.L."/>
            <person name="Xu J."/>
            <person name="Martin F.M."/>
        </authorList>
    </citation>
    <scope>NUCLEOTIDE SEQUENCE</scope>
    <source>
        <strain evidence="1">KUC20120723A-06</strain>
    </source>
</reference>
<comment type="caution">
    <text evidence="1">The sequence shown here is derived from an EMBL/GenBank/DDBJ whole genome shotgun (WGS) entry which is preliminary data.</text>
</comment>
<keyword evidence="2" id="KW-1185">Reference proteome</keyword>
<dbReference type="EMBL" id="MU266542">
    <property type="protein sequence ID" value="KAH7921115.1"/>
    <property type="molecule type" value="Genomic_DNA"/>
</dbReference>
<gene>
    <name evidence="1" type="ORF">BV22DRAFT_754260</name>
</gene>
<protein>
    <submittedName>
        <fullName evidence="1">Uncharacterized protein</fullName>
    </submittedName>
</protein>